<dbReference type="EMBL" id="HE796683">
    <property type="protein sequence ID" value="CCH01080.1"/>
    <property type="molecule type" value="Genomic_DNA"/>
</dbReference>
<dbReference type="InterPro" id="IPR024775">
    <property type="entry name" value="DinB-like"/>
</dbReference>
<proteinExistence type="predicted"/>
<evidence type="ECO:0000313" key="2">
    <source>
        <dbReference type="EMBL" id="CCH01080.1"/>
    </source>
</evidence>
<evidence type="ECO:0000313" key="3">
    <source>
        <dbReference type="Proteomes" id="UP000011058"/>
    </source>
</evidence>
<dbReference type="eggNOG" id="COG2318">
    <property type="taxonomic scope" value="Bacteria"/>
</dbReference>
<name>I0KAC7_9BACT</name>
<dbReference type="HOGENOM" id="CLU_1308594_0_0_10"/>
<sequence>MQYVSSVIWTKIQAKVAYTTLCRYVWLNQTNSIRLMTLATARPDVLGAIQHITDWFNSPGLADAWTRPQGEKWTIEQEVAHLLRSTYGLVQLYGEPARVNWRPTDRPSRSYDEIVAQYNAGLEQLPPTTNAAIRETQPKSLVEQNTAWHQTLAAVEALLPTLSDMDLTGNTVWKHPILGPVTGLEMLFFTTHHTYHHLASLKRKQGNDER</sequence>
<feature type="domain" description="DinB-like" evidence="1">
    <location>
        <begin position="63"/>
        <end position="199"/>
    </location>
</feature>
<keyword evidence="3" id="KW-1185">Reference proteome</keyword>
<dbReference type="SUPFAM" id="SSF109854">
    <property type="entry name" value="DinB/YfiT-like putative metalloenzymes"/>
    <property type="match status" value="1"/>
</dbReference>
<reference evidence="2 3" key="1">
    <citation type="journal article" date="2012" name="J. Bacteriol.">
        <title>Genome Sequence of Fibrella aestuarina BUZ 2T, a Filamentous Marine Bacterium.</title>
        <authorList>
            <person name="Filippini M."/>
            <person name="Qi W."/>
            <person name="Blom J."/>
            <person name="Goesmann A."/>
            <person name="Smits T.H."/>
            <person name="Bagheri H.C."/>
        </authorList>
    </citation>
    <scope>NUCLEOTIDE SEQUENCE [LARGE SCALE GENOMIC DNA]</scope>
    <source>
        <strain evidence="3">BUZ 2T</strain>
    </source>
</reference>
<dbReference type="KEGG" id="fae:FAES_3071"/>
<dbReference type="InterPro" id="IPR034660">
    <property type="entry name" value="DinB/YfiT-like"/>
</dbReference>
<accession>I0KAC7</accession>
<organism evidence="2 3">
    <name type="scientific">Fibrella aestuarina BUZ 2</name>
    <dbReference type="NCBI Taxonomy" id="1166018"/>
    <lineage>
        <taxon>Bacteria</taxon>
        <taxon>Pseudomonadati</taxon>
        <taxon>Bacteroidota</taxon>
        <taxon>Cytophagia</taxon>
        <taxon>Cytophagales</taxon>
        <taxon>Spirosomataceae</taxon>
        <taxon>Fibrella</taxon>
    </lineage>
</organism>
<dbReference type="AlphaFoldDB" id="I0KAC7"/>
<dbReference type="Pfam" id="PF12867">
    <property type="entry name" value="DinB_2"/>
    <property type="match status" value="1"/>
</dbReference>
<dbReference type="Proteomes" id="UP000011058">
    <property type="component" value="Chromosome"/>
</dbReference>
<protein>
    <recommendedName>
        <fullName evidence="1">DinB-like domain-containing protein</fullName>
    </recommendedName>
</protein>
<dbReference type="Gene3D" id="1.20.120.450">
    <property type="entry name" value="dinb family like domain"/>
    <property type="match status" value="1"/>
</dbReference>
<gene>
    <name evidence="2" type="ORF">FAES_3071</name>
</gene>
<evidence type="ECO:0000259" key="1">
    <source>
        <dbReference type="Pfam" id="PF12867"/>
    </source>
</evidence>